<dbReference type="InterPro" id="IPR029058">
    <property type="entry name" value="AB_hydrolase_fold"/>
</dbReference>
<dbReference type="GO" id="GO:0006508">
    <property type="term" value="P:proteolysis"/>
    <property type="evidence" value="ECO:0007669"/>
    <property type="project" value="TreeGrafter"/>
</dbReference>
<reference evidence="6" key="1">
    <citation type="submission" date="2016-01" db="EMBL/GenBank/DDBJ databases">
        <title>Reference transcriptome for the parasite Schistocephalus solidus: insights into the molecular evolution of parasitism.</title>
        <authorList>
            <person name="Hebert F.O."/>
            <person name="Grambauer S."/>
            <person name="Barber I."/>
            <person name="Landry C.R."/>
            <person name="Aubin-Horth N."/>
        </authorList>
    </citation>
    <scope>NUCLEOTIDE SEQUENCE</scope>
</reference>
<proteinExistence type="predicted"/>
<keyword evidence="1" id="KW-0031">Aminopeptidase</keyword>
<gene>
    <name evidence="6" type="primary">DPP10</name>
    <name evidence="6" type="ORF">TR88108</name>
</gene>
<evidence type="ECO:0000256" key="1">
    <source>
        <dbReference type="ARBA" id="ARBA00022438"/>
    </source>
</evidence>
<keyword evidence="1" id="KW-0645">Protease</keyword>
<dbReference type="GO" id="GO:0008239">
    <property type="term" value="F:dipeptidyl-peptidase activity"/>
    <property type="evidence" value="ECO:0007669"/>
    <property type="project" value="TreeGrafter"/>
</dbReference>
<feature type="region of interest" description="Disordered" evidence="4">
    <location>
        <begin position="1"/>
        <end position="20"/>
    </location>
</feature>
<keyword evidence="3" id="KW-0325">Glycoprotein</keyword>
<protein>
    <submittedName>
        <fullName evidence="6">Inactive dipeptidyl peptidase 10</fullName>
    </submittedName>
</protein>
<dbReference type="EMBL" id="GEEE01000194">
    <property type="protein sequence ID" value="JAP63031.1"/>
    <property type="molecule type" value="Transcribed_RNA"/>
</dbReference>
<dbReference type="InterPro" id="IPR050278">
    <property type="entry name" value="Serine_Prot_S9B/DPPIV"/>
</dbReference>
<evidence type="ECO:0000313" key="6">
    <source>
        <dbReference type="EMBL" id="JAP63031.1"/>
    </source>
</evidence>
<keyword evidence="5" id="KW-0472">Membrane</keyword>
<feature type="transmembrane region" description="Helical" evidence="5">
    <location>
        <begin position="30"/>
        <end position="51"/>
    </location>
</feature>
<keyword evidence="5" id="KW-1133">Transmembrane helix</keyword>
<evidence type="ECO:0000256" key="5">
    <source>
        <dbReference type="SAM" id="Phobius"/>
    </source>
</evidence>
<dbReference type="GO" id="GO:0005886">
    <property type="term" value="C:plasma membrane"/>
    <property type="evidence" value="ECO:0007669"/>
    <property type="project" value="TreeGrafter"/>
</dbReference>
<dbReference type="PANTHER" id="PTHR11731:SF200">
    <property type="entry name" value="DIPEPTIDYL PEPTIDASE 10, ISOFORM B"/>
    <property type="match status" value="1"/>
</dbReference>
<dbReference type="Gene3D" id="3.40.50.1820">
    <property type="entry name" value="alpha/beta hydrolase"/>
    <property type="match status" value="1"/>
</dbReference>
<dbReference type="PANTHER" id="PTHR11731">
    <property type="entry name" value="PROTEASE FAMILY S9B,C DIPEPTIDYL-PEPTIDASE IV-RELATED"/>
    <property type="match status" value="1"/>
</dbReference>
<sequence length="987" mass="112747">MFRKIKGHPRSDHQPPTVLGKGSTESLRGIILASVVILIILGLIAISIFIVTPIKYLRKYNPIPLEKIVQLTQGTIPDKLIWSDDEKNCWFYTSEGLWMVFSSENLTTAENRTPRSIFLFSFSSRKDLHVNDVTLSPDKTTWLVEYDIEHGSINSGGKSYEVIILGQSNNLDVERFDLTFLVNDKQAVANVIRWANQGTEMVAAIEDNFYFSKRLSTSTLNFGFVCLTCNSTQKIIYGQPHFRYLAMYDYENTDVFWMSPVNPTKVIFMAFQRNGTSNGNVPKGIGKLSEVRNMGLIIIDTRQPHAAMDLVNVPIATENLTILWLDEQFSKRNLQNMSLCVVKAAWFSRESLLLMITSGNKRSLWILLCRLSSEGDPNELCQLIWHFRSANGIVRKPQKYDLQISGQGSVYAVLPHYGGSYTQYRVANLQISPSRLQWISPRDYDVQTLEFISNEVIIFTSEYKVEGSRHLLRFDRQRETIYCLTCTSAPQLPPQSPPPLSLFPQSNSSDRSQLEAQKNSALHNLYQRVAWVTVSPDGNRFAMRWMTGYENFRPLHLQQLPVAELRNRLTGEVTRLGNENEVHTEDKRRLSLVPTCKWADDLQSPIMNALAVVKITVSSQNEVGTSLLWTRYELPLLGISLSTVGANYTGLSEQPLVRVKRSLDSQKNFDMDHEESADPPSAKQQQSRDTHGYPRYERRLRLFDQPPLGFPFLLLDARDAHPENGHWFPFSVLRCVTLDPKGSPETLDAQGHSGSPKVATTNALVRFWYPPMLNEMYITKYPFLLIVQKFHPSFEPKPHNLLQDLAFQLASEHEVVVARVEDWMGAARESVIAGNPIEEMKLYKRLLRTIVRNYHYIDMDRTSLIGYAGEDSYLAALLMSSQETHNIPRCGVLIAPIFNFRTLGKTTAQWYRGFYEKSEFKYGSANLAQNVRNLWGKSVLIVHDFDDPLYPFSQSVELTNHLLREKVDYDLLVGRSKTLRQGIFFLS</sequence>
<dbReference type="GO" id="GO:0004177">
    <property type="term" value="F:aminopeptidase activity"/>
    <property type="evidence" value="ECO:0007669"/>
    <property type="project" value="UniProtKB-KW"/>
</dbReference>
<feature type="compositionally biased region" description="Pro residues" evidence="4">
    <location>
        <begin position="491"/>
        <end position="501"/>
    </location>
</feature>
<keyword evidence="2" id="KW-0720">Serine protease</keyword>
<name>A0A0V0JCI8_SCHSO</name>
<evidence type="ECO:0000256" key="3">
    <source>
        <dbReference type="ARBA" id="ARBA00023180"/>
    </source>
</evidence>
<dbReference type="AlphaFoldDB" id="A0A0V0JCI8"/>
<feature type="region of interest" description="Disordered" evidence="4">
    <location>
        <begin position="490"/>
        <end position="516"/>
    </location>
</feature>
<evidence type="ECO:0000256" key="4">
    <source>
        <dbReference type="SAM" id="MobiDB-lite"/>
    </source>
</evidence>
<dbReference type="Gene3D" id="2.140.10.30">
    <property type="entry name" value="Dipeptidylpeptidase IV, N-terminal domain"/>
    <property type="match status" value="1"/>
</dbReference>
<evidence type="ECO:0000256" key="2">
    <source>
        <dbReference type="ARBA" id="ARBA00022825"/>
    </source>
</evidence>
<keyword evidence="5" id="KW-0812">Transmembrane</keyword>
<feature type="region of interest" description="Disordered" evidence="4">
    <location>
        <begin position="670"/>
        <end position="691"/>
    </location>
</feature>
<keyword evidence="1" id="KW-0378">Hydrolase</keyword>
<accession>A0A0V0JCI8</accession>
<dbReference type="GO" id="GO:0008236">
    <property type="term" value="F:serine-type peptidase activity"/>
    <property type="evidence" value="ECO:0007669"/>
    <property type="project" value="UniProtKB-KW"/>
</dbReference>
<dbReference type="SUPFAM" id="SSF82171">
    <property type="entry name" value="DPP6 N-terminal domain-like"/>
    <property type="match status" value="1"/>
</dbReference>
<organism evidence="6">
    <name type="scientific">Schistocephalus solidus</name>
    <name type="common">Tapeworm</name>
    <dbReference type="NCBI Taxonomy" id="70667"/>
    <lineage>
        <taxon>Eukaryota</taxon>
        <taxon>Metazoa</taxon>
        <taxon>Spiralia</taxon>
        <taxon>Lophotrochozoa</taxon>
        <taxon>Platyhelminthes</taxon>
        <taxon>Cestoda</taxon>
        <taxon>Eucestoda</taxon>
        <taxon>Diphyllobothriidea</taxon>
        <taxon>Diphyllobothriidae</taxon>
        <taxon>Schistocephalus</taxon>
    </lineage>
</organism>
<dbReference type="SUPFAM" id="SSF53474">
    <property type="entry name" value="alpha/beta-Hydrolases"/>
    <property type="match status" value="1"/>
</dbReference>